<comment type="caution">
    <text evidence="1">The sequence shown here is derived from an EMBL/GenBank/DDBJ whole genome shotgun (WGS) entry which is preliminary data.</text>
</comment>
<name>A0AAV7S9B4_PLEWA</name>
<dbReference type="Proteomes" id="UP001066276">
    <property type="component" value="Chromosome 4_2"/>
</dbReference>
<accession>A0AAV7S9B4</accession>
<dbReference type="AlphaFoldDB" id="A0AAV7S9B4"/>
<keyword evidence="2" id="KW-1185">Reference proteome</keyword>
<sequence>MGRRRPSWARVLEARMGEGTGTLSWAAVTGRLRREGSRWLLRAMHFVSGDWASLRSDTRGGWSGSVQASALSSEERSVLCLH</sequence>
<proteinExistence type="predicted"/>
<gene>
    <name evidence="1" type="ORF">NDU88_000364</name>
</gene>
<dbReference type="EMBL" id="JANPWB010000008">
    <property type="protein sequence ID" value="KAJ1159860.1"/>
    <property type="molecule type" value="Genomic_DNA"/>
</dbReference>
<evidence type="ECO:0000313" key="2">
    <source>
        <dbReference type="Proteomes" id="UP001066276"/>
    </source>
</evidence>
<organism evidence="1 2">
    <name type="scientific">Pleurodeles waltl</name>
    <name type="common">Iberian ribbed newt</name>
    <dbReference type="NCBI Taxonomy" id="8319"/>
    <lineage>
        <taxon>Eukaryota</taxon>
        <taxon>Metazoa</taxon>
        <taxon>Chordata</taxon>
        <taxon>Craniata</taxon>
        <taxon>Vertebrata</taxon>
        <taxon>Euteleostomi</taxon>
        <taxon>Amphibia</taxon>
        <taxon>Batrachia</taxon>
        <taxon>Caudata</taxon>
        <taxon>Salamandroidea</taxon>
        <taxon>Salamandridae</taxon>
        <taxon>Pleurodelinae</taxon>
        <taxon>Pleurodeles</taxon>
    </lineage>
</organism>
<reference evidence="1" key="1">
    <citation type="journal article" date="2022" name="bioRxiv">
        <title>Sequencing and chromosome-scale assembly of the giantPleurodeles waltlgenome.</title>
        <authorList>
            <person name="Brown T."/>
            <person name="Elewa A."/>
            <person name="Iarovenko S."/>
            <person name="Subramanian E."/>
            <person name="Araus A.J."/>
            <person name="Petzold A."/>
            <person name="Susuki M."/>
            <person name="Suzuki K.-i.T."/>
            <person name="Hayashi T."/>
            <person name="Toyoda A."/>
            <person name="Oliveira C."/>
            <person name="Osipova E."/>
            <person name="Leigh N.D."/>
            <person name="Simon A."/>
            <person name="Yun M.H."/>
        </authorList>
    </citation>
    <scope>NUCLEOTIDE SEQUENCE</scope>
    <source>
        <strain evidence="1">20211129_DDA</strain>
        <tissue evidence="1">Liver</tissue>
    </source>
</reference>
<protein>
    <submittedName>
        <fullName evidence="1">Uncharacterized protein</fullName>
    </submittedName>
</protein>
<evidence type="ECO:0000313" key="1">
    <source>
        <dbReference type="EMBL" id="KAJ1159860.1"/>
    </source>
</evidence>